<dbReference type="InterPro" id="IPR021190">
    <property type="entry name" value="Pept_M10A"/>
</dbReference>
<comment type="cofactor">
    <cofactor evidence="6">
        <name>Ca(2+)</name>
        <dbReference type="ChEBI" id="CHEBI:29108"/>
    </cofactor>
    <text evidence="6">Can bind about 5 Ca(2+) ions per subunit.</text>
</comment>
<feature type="binding site" evidence="6">
    <location>
        <position position="300"/>
    </location>
    <ligand>
        <name>Zn(2+)</name>
        <dbReference type="ChEBI" id="CHEBI:29105"/>
        <label>2</label>
        <note>catalytic</note>
    </ligand>
</feature>
<dbReference type="GO" id="GO:0030198">
    <property type="term" value="P:extracellular matrix organization"/>
    <property type="evidence" value="ECO:0007669"/>
    <property type="project" value="TreeGrafter"/>
</dbReference>
<evidence type="ECO:0000256" key="4">
    <source>
        <dbReference type="ARBA" id="ARBA00022801"/>
    </source>
</evidence>
<evidence type="ECO:0000256" key="2">
    <source>
        <dbReference type="ARBA" id="ARBA00022670"/>
    </source>
</evidence>
<dbReference type="InterPro" id="IPR001818">
    <property type="entry name" value="Pept_M10_metallopeptidase"/>
</dbReference>
<dbReference type="AlphaFoldDB" id="A0A0B2R945"/>
<feature type="signal peptide" evidence="7">
    <location>
        <begin position="1"/>
        <end position="24"/>
    </location>
</feature>
<feature type="binding site" evidence="6">
    <location>
        <position position="223"/>
    </location>
    <ligand>
        <name>Ca(2+)</name>
        <dbReference type="ChEBI" id="CHEBI:29108"/>
        <label>2</label>
    </ligand>
</feature>
<keyword evidence="3 6" id="KW-0479">Metal-binding</keyword>
<dbReference type="PANTHER" id="PTHR10201:SF259">
    <property type="entry name" value="MATRIXIN PROTEIN"/>
    <property type="match status" value="1"/>
</dbReference>
<feature type="binding site" evidence="6">
    <location>
        <position position="261"/>
    </location>
    <ligand>
        <name>Ca(2+)</name>
        <dbReference type="ChEBI" id="CHEBI:29108"/>
        <label>3</label>
    </ligand>
</feature>
<evidence type="ECO:0000259" key="8">
    <source>
        <dbReference type="SMART" id="SM00235"/>
    </source>
</evidence>
<dbReference type="Pfam" id="PF00413">
    <property type="entry name" value="Peptidase_M10"/>
    <property type="match status" value="2"/>
</dbReference>
<dbReference type="GO" id="GO:0004222">
    <property type="term" value="F:metalloendopeptidase activity"/>
    <property type="evidence" value="ECO:0007669"/>
    <property type="project" value="UniProtKB-EC"/>
</dbReference>
<evidence type="ECO:0000256" key="1">
    <source>
        <dbReference type="ARBA" id="ARBA00009614"/>
    </source>
</evidence>
<dbReference type="EMBL" id="KN652558">
    <property type="protein sequence ID" value="KHN28679.1"/>
    <property type="molecule type" value="Genomic_DNA"/>
</dbReference>
<organism evidence="9">
    <name type="scientific">Glycine soja</name>
    <name type="common">Wild soybean</name>
    <dbReference type="NCBI Taxonomy" id="3848"/>
    <lineage>
        <taxon>Eukaryota</taxon>
        <taxon>Viridiplantae</taxon>
        <taxon>Streptophyta</taxon>
        <taxon>Embryophyta</taxon>
        <taxon>Tracheophyta</taxon>
        <taxon>Spermatophyta</taxon>
        <taxon>Magnoliopsida</taxon>
        <taxon>eudicotyledons</taxon>
        <taxon>Gunneridae</taxon>
        <taxon>Pentapetalae</taxon>
        <taxon>rosids</taxon>
        <taxon>fabids</taxon>
        <taxon>Fabales</taxon>
        <taxon>Fabaceae</taxon>
        <taxon>Papilionoideae</taxon>
        <taxon>50 kb inversion clade</taxon>
        <taxon>NPAAA clade</taxon>
        <taxon>indigoferoid/millettioid clade</taxon>
        <taxon>Phaseoleae</taxon>
        <taxon>Glycine</taxon>
        <taxon>Glycine subgen. Soja</taxon>
    </lineage>
</organism>
<dbReference type="GO" id="GO:0030574">
    <property type="term" value="P:collagen catabolic process"/>
    <property type="evidence" value="ECO:0007669"/>
    <property type="project" value="TreeGrafter"/>
</dbReference>
<dbReference type="EC" id="3.4.24.24" evidence="9"/>
<feature type="binding site" evidence="6">
    <location>
        <position position="308"/>
    </location>
    <ligand>
        <name>Zn(2+)</name>
        <dbReference type="ChEBI" id="CHEBI:29105"/>
        <label>2</label>
        <note>catalytic</note>
    </ligand>
</feature>
<feature type="chain" id="PRO_5002094156" evidence="7">
    <location>
        <begin position="25"/>
        <end position="413"/>
    </location>
</feature>
<dbReference type="FunFam" id="3.40.390.10:FF:000058">
    <property type="entry name" value="Metalloendoproteinase 5-MMP"/>
    <property type="match status" value="1"/>
</dbReference>
<gene>
    <name evidence="9" type="ORF">glysoja_025413</name>
</gene>
<dbReference type="Pfam" id="PF01471">
    <property type="entry name" value="PG_binding_1"/>
    <property type="match status" value="1"/>
</dbReference>
<feature type="binding site" evidence="6">
    <location>
        <position position="294"/>
    </location>
    <ligand>
        <name>Zn(2+)</name>
        <dbReference type="ChEBI" id="CHEBI:29105"/>
        <label>2</label>
        <note>catalytic</note>
    </ligand>
</feature>
<dbReference type="GO" id="GO:0008270">
    <property type="term" value="F:zinc ion binding"/>
    <property type="evidence" value="ECO:0007669"/>
    <property type="project" value="InterPro"/>
</dbReference>
<sequence length="413" mass="46448">MKPYLRPVFLLFLILLDQSISASAGNFFDSLKKLFGPALAKIPSKKEDLKKAEKAKEWIEKVKDGVELGIENAPPSPPNEPPKQINIKGLSVVKDYLSEYGYIESSRPFNNSFDQETMSAIKTYQKFSNLPVTGVPNKQLIQQMLSLRCGVPDVNFDYNFTDDNTSYPKAGHRWFPNRNLTYGFLPENQIPDNMTKVFRDSFARWAQASGTLSLTETTYDNADIQVGFYNFTDLSIKMQVYGGSLIFLQPDSSKKGVVLMDGNMGWLLPSENASLSKDDGVLDLETAAMHQIGHLLGLDHSHKEDSVMYPYILSSQSQQRKSLPSEKESLSWENGVLDLESAAMHLLGLDHSNKEDSVMYPNVLPWQQRKVELSVSDMENIQRHYTNGISGHSGRWGVLLITILSLGFAYELL</sequence>
<evidence type="ECO:0000313" key="9">
    <source>
        <dbReference type="EMBL" id="KHN28679.1"/>
    </source>
</evidence>
<protein>
    <submittedName>
        <fullName evidence="9">Metalloendoproteinase 1</fullName>
        <ecNumber evidence="9">3.4.24.24</ecNumber>
    </submittedName>
</protein>
<dbReference type="PANTHER" id="PTHR10201">
    <property type="entry name" value="MATRIX METALLOPROTEINASE"/>
    <property type="match status" value="1"/>
</dbReference>
<proteinExistence type="inferred from homology"/>
<evidence type="ECO:0000256" key="3">
    <source>
        <dbReference type="ARBA" id="ARBA00022723"/>
    </source>
</evidence>
<dbReference type="Gene3D" id="3.40.390.10">
    <property type="entry name" value="Collagenase (Catalytic Domain)"/>
    <property type="match status" value="2"/>
</dbReference>
<evidence type="ECO:0000256" key="7">
    <source>
        <dbReference type="SAM" id="SignalP"/>
    </source>
</evidence>
<feature type="domain" description="Peptidase metallopeptidase" evidence="8">
    <location>
        <begin position="170"/>
        <end position="339"/>
    </location>
</feature>
<dbReference type="GO" id="GO:0031012">
    <property type="term" value="C:extracellular matrix"/>
    <property type="evidence" value="ECO:0007669"/>
    <property type="project" value="InterPro"/>
</dbReference>
<dbReference type="GO" id="GO:0006508">
    <property type="term" value="P:proteolysis"/>
    <property type="evidence" value="ECO:0007669"/>
    <property type="project" value="UniProtKB-KW"/>
</dbReference>
<name>A0A0B2R945_GLYSO</name>
<dbReference type="SMART" id="SM00235">
    <property type="entry name" value="ZnMc"/>
    <property type="match status" value="1"/>
</dbReference>
<dbReference type="InterPro" id="IPR006026">
    <property type="entry name" value="Peptidase_Metallo"/>
</dbReference>
<evidence type="ECO:0000256" key="6">
    <source>
        <dbReference type="PIRSR" id="PIRSR621190-2"/>
    </source>
</evidence>
<reference evidence="9" key="1">
    <citation type="submission" date="2014-07" db="EMBL/GenBank/DDBJ databases">
        <title>Identification of a novel salt tolerance gene in wild soybean by whole-genome sequencing.</title>
        <authorList>
            <person name="Lam H.-M."/>
            <person name="Qi X."/>
            <person name="Li M.-W."/>
            <person name="Liu X."/>
            <person name="Xie M."/>
            <person name="Ni M."/>
            <person name="Xu X."/>
        </authorList>
    </citation>
    <scope>NUCLEOTIDE SEQUENCE [LARGE SCALE GENOMIC DNA]</scope>
    <source>
        <tissue evidence="9">Root</tissue>
    </source>
</reference>
<keyword evidence="2" id="KW-0645">Protease</keyword>
<evidence type="ECO:0000256" key="5">
    <source>
        <dbReference type="ARBA" id="ARBA00022833"/>
    </source>
</evidence>
<accession>A0A0B2R945</accession>
<keyword evidence="7" id="KW-0732">Signal</keyword>
<dbReference type="PRINTS" id="PR00138">
    <property type="entry name" value="MATRIXIN"/>
</dbReference>
<comment type="cofactor">
    <cofactor evidence="6">
        <name>Zn(2+)</name>
        <dbReference type="ChEBI" id="CHEBI:29105"/>
    </cofactor>
    <text evidence="6">Binds 2 Zn(2+) ions per subunit.</text>
</comment>
<keyword evidence="4 9" id="KW-0378">Hydrolase</keyword>
<dbReference type="SUPFAM" id="SSF55486">
    <property type="entry name" value="Metalloproteases ('zincins'), catalytic domain"/>
    <property type="match status" value="2"/>
</dbReference>
<feature type="binding site" evidence="6">
    <location>
        <position position="290"/>
    </location>
    <ligand>
        <name>Zn(2+)</name>
        <dbReference type="ChEBI" id="CHEBI:29105"/>
        <label>2</label>
        <note>catalytic</note>
    </ligand>
</feature>
<dbReference type="InterPro" id="IPR024079">
    <property type="entry name" value="MetalloPept_cat_dom_sf"/>
</dbReference>
<feature type="binding site" description="in inhibited form" evidence="6">
    <location>
        <position position="149"/>
    </location>
    <ligand>
        <name>Zn(2+)</name>
        <dbReference type="ChEBI" id="CHEBI:29105"/>
        <label>2</label>
        <note>catalytic</note>
    </ligand>
</feature>
<keyword evidence="5 6" id="KW-0862">Zinc</keyword>
<dbReference type="Proteomes" id="UP000053555">
    <property type="component" value="Unassembled WGS sequence"/>
</dbReference>
<dbReference type="InterPro" id="IPR002477">
    <property type="entry name" value="Peptidoglycan-bd-like"/>
</dbReference>
<comment type="similarity">
    <text evidence="1">Belongs to the peptidase M10A family. Matrix metalloproteinases (MMPs) subfamily.</text>
</comment>
<keyword evidence="6" id="KW-0106">Calcium</keyword>